<protein>
    <submittedName>
        <fullName evidence="2">Uncharacterized protein</fullName>
    </submittedName>
</protein>
<reference evidence="2" key="3">
    <citation type="submission" date="2025-09" db="UniProtKB">
        <authorList>
            <consortium name="Ensembl"/>
        </authorList>
    </citation>
    <scope>IDENTIFICATION</scope>
</reference>
<name>A0AAY5EUX5_ELEEL</name>
<evidence type="ECO:0000256" key="1">
    <source>
        <dbReference type="SAM" id="MobiDB-lite"/>
    </source>
</evidence>
<accession>A0AAY5EUX5</accession>
<reference evidence="2" key="2">
    <citation type="submission" date="2025-08" db="UniProtKB">
        <authorList>
            <consortium name="Ensembl"/>
        </authorList>
    </citation>
    <scope>IDENTIFICATION</scope>
</reference>
<evidence type="ECO:0000313" key="2">
    <source>
        <dbReference type="Ensembl" id="ENSEEEP00000060552.1"/>
    </source>
</evidence>
<dbReference type="Proteomes" id="UP000314983">
    <property type="component" value="Chromosome 25"/>
</dbReference>
<feature type="region of interest" description="Disordered" evidence="1">
    <location>
        <begin position="1"/>
        <end position="49"/>
    </location>
</feature>
<organism evidence="2 3">
    <name type="scientific">Electrophorus electricus</name>
    <name type="common">Electric eel</name>
    <name type="synonym">Gymnotus electricus</name>
    <dbReference type="NCBI Taxonomy" id="8005"/>
    <lineage>
        <taxon>Eukaryota</taxon>
        <taxon>Metazoa</taxon>
        <taxon>Chordata</taxon>
        <taxon>Craniata</taxon>
        <taxon>Vertebrata</taxon>
        <taxon>Euteleostomi</taxon>
        <taxon>Actinopterygii</taxon>
        <taxon>Neopterygii</taxon>
        <taxon>Teleostei</taxon>
        <taxon>Ostariophysi</taxon>
        <taxon>Gymnotiformes</taxon>
        <taxon>Gymnotoidei</taxon>
        <taxon>Gymnotidae</taxon>
        <taxon>Electrophorus</taxon>
    </lineage>
</organism>
<sequence length="461" mass="50894">MNKELILVDEGVKRHPIPKTVAEDKGGKEQTTTLSSNGKKPPKKRAGKQISECASDILENSQHLAEFSDHTPLKKKKSVLAGEESTKGVDVKMSREAEVPLKRCTNKRPADPSRALPIQMYPSEDQTNSATCVLRKKTKHKKKMIMKMRADAKIVNSLLEKTCADVQAEYVSSHPPAAVVITTGCQSSNTTAPLLMNKKSKKLKSKGKSRETASCGDVDMSSDCTDTKINCIEALNADAVKHSKLRSTKKQKKKKCISSQEQEFGVDMEQSVDALCAAQTNAVKRSSSTPTPLQKKKTQKRKVQLAVCLTGELNMGVQPTKDNCITKEHEDVEWSTTVIPKKKLKMKKGLQEANFISFEGKMTPPNPLFCKTKPKGWSAPLSSIKAFHTQQSETKKVTFGLKNNKTTEFRKTDWSLLVSPVGSSRVAFDPKKMPVSSMLKSPVVSVKKTVSRKRPTAADFF</sequence>
<dbReference type="Ensembl" id="ENSEEET00000065500.1">
    <property type="protein sequence ID" value="ENSEEEP00000060552.1"/>
    <property type="gene ID" value="ENSEEEG00000027102.1"/>
</dbReference>
<evidence type="ECO:0000313" key="3">
    <source>
        <dbReference type="Proteomes" id="UP000314983"/>
    </source>
</evidence>
<reference evidence="2 3" key="1">
    <citation type="submission" date="2020-05" db="EMBL/GenBank/DDBJ databases">
        <title>Electrophorus electricus (electric eel) genome, fEleEle1, primary haplotype.</title>
        <authorList>
            <person name="Myers G."/>
            <person name="Meyer A."/>
            <person name="Fedrigo O."/>
            <person name="Formenti G."/>
            <person name="Rhie A."/>
            <person name="Tracey A."/>
            <person name="Sims Y."/>
            <person name="Jarvis E.D."/>
        </authorList>
    </citation>
    <scope>NUCLEOTIDE SEQUENCE [LARGE SCALE GENOMIC DNA]</scope>
</reference>
<proteinExistence type="predicted"/>
<feature type="compositionally biased region" description="Polar residues" evidence="1">
    <location>
        <begin position="29"/>
        <end position="38"/>
    </location>
</feature>
<keyword evidence="3" id="KW-1185">Reference proteome</keyword>
<dbReference type="AlphaFoldDB" id="A0AAY5EUX5"/>